<dbReference type="GO" id="GO:0005509">
    <property type="term" value="F:calcium ion binding"/>
    <property type="evidence" value="ECO:0007669"/>
    <property type="project" value="InterPro"/>
</dbReference>
<sequence length="132" mass="14881">MTQAQAIGCPGTELLLVARMGCFSSKPAPLKEETRAVLKDLFAKMDKDSNGQITKKEAADFWGKNFAKVNAKAFFKEVDTDASETITEAEFLSFWEQVKQSGYKEAEILEEVKNMSEDGKSWRDWNDGRKTD</sequence>
<proteinExistence type="predicted"/>
<dbReference type="EMBL" id="HBEG01003149">
    <property type="protein sequence ID" value="CAD8346100.1"/>
    <property type="molecule type" value="Transcribed_RNA"/>
</dbReference>
<evidence type="ECO:0000259" key="1">
    <source>
        <dbReference type="PROSITE" id="PS50222"/>
    </source>
</evidence>
<dbReference type="SUPFAM" id="SSF47473">
    <property type="entry name" value="EF-hand"/>
    <property type="match status" value="1"/>
</dbReference>
<name>A0A7R9ZWV8_9DINO</name>
<dbReference type="AlphaFoldDB" id="A0A7R9ZWV8"/>
<dbReference type="Gene3D" id="1.10.238.10">
    <property type="entry name" value="EF-hand"/>
    <property type="match status" value="1"/>
</dbReference>
<dbReference type="CDD" id="cd00051">
    <property type="entry name" value="EFh"/>
    <property type="match status" value="1"/>
</dbReference>
<gene>
    <name evidence="2" type="ORF">PBAH0796_LOCUS1838</name>
</gene>
<feature type="domain" description="EF-hand" evidence="1">
    <location>
        <begin position="33"/>
        <end position="68"/>
    </location>
</feature>
<dbReference type="Pfam" id="PF13499">
    <property type="entry name" value="EF-hand_7"/>
    <property type="match status" value="1"/>
</dbReference>
<dbReference type="PROSITE" id="PS50222">
    <property type="entry name" value="EF_HAND_2"/>
    <property type="match status" value="2"/>
</dbReference>
<protein>
    <recommendedName>
        <fullName evidence="1">EF-hand domain-containing protein</fullName>
    </recommendedName>
</protein>
<accession>A0A7R9ZWV8</accession>
<reference evidence="2" key="1">
    <citation type="submission" date="2021-01" db="EMBL/GenBank/DDBJ databases">
        <authorList>
            <person name="Corre E."/>
            <person name="Pelletier E."/>
            <person name="Niang G."/>
            <person name="Scheremetjew M."/>
            <person name="Finn R."/>
            <person name="Kale V."/>
            <person name="Holt S."/>
            <person name="Cochrane G."/>
            <person name="Meng A."/>
            <person name="Brown T."/>
            <person name="Cohen L."/>
        </authorList>
    </citation>
    <scope>NUCLEOTIDE SEQUENCE</scope>
    <source>
        <strain evidence="2">Pbaha01</strain>
    </source>
</reference>
<evidence type="ECO:0000313" key="2">
    <source>
        <dbReference type="EMBL" id="CAD8346100.1"/>
    </source>
</evidence>
<dbReference type="InterPro" id="IPR011992">
    <property type="entry name" value="EF-hand-dom_pair"/>
</dbReference>
<dbReference type="InterPro" id="IPR002048">
    <property type="entry name" value="EF_hand_dom"/>
</dbReference>
<organism evidence="2">
    <name type="scientific">Pyrodinium bahamense</name>
    <dbReference type="NCBI Taxonomy" id="73915"/>
    <lineage>
        <taxon>Eukaryota</taxon>
        <taxon>Sar</taxon>
        <taxon>Alveolata</taxon>
        <taxon>Dinophyceae</taxon>
        <taxon>Gonyaulacales</taxon>
        <taxon>Pyrocystaceae</taxon>
        <taxon>Pyrodinium</taxon>
    </lineage>
</organism>
<feature type="domain" description="EF-hand" evidence="1">
    <location>
        <begin position="71"/>
        <end position="101"/>
    </location>
</feature>
<dbReference type="SMART" id="SM00054">
    <property type="entry name" value="EFh"/>
    <property type="match status" value="2"/>
</dbReference>